<protein>
    <submittedName>
        <fullName evidence="2">Uncharacterized protein</fullName>
    </submittedName>
</protein>
<evidence type="ECO:0000256" key="1">
    <source>
        <dbReference type="SAM" id="MobiDB-lite"/>
    </source>
</evidence>
<keyword evidence="3" id="KW-1185">Reference proteome</keyword>
<reference evidence="2" key="1">
    <citation type="journal article" date="2021" name="Sci. Rep.">
        <title>Diploid genomic architecture of Nitzschia inconspicua, an elite biomass production diatom.</title>
        <authorList>
            <person name="Oliver A."/>
            <person name="Podell S."/>
            <person name="Pinowska A."/>
            <person name="Traller J.C."/>
            <person name="Smith S.R."/>
            <person name="McClure R."/>
            <person name="Beliaev A."/>
            <person name="Bohutskyi P."/>
            <person name="Hill E.A."/>
            <person name="Rabines A."/>
            <person name="Zheng H."/>
            <person name="Allen L.Z."/>
            <person name="Kuo A."/>
            <person name="Grigoriev I.V."/>
            <person name="Allen A.E."/>
            <person name="Hazlebeck D."/>
            <person name="Allen E.E."/>
        </authorList>
    </citation>
    <scope>NUCLEOTIDE SEQUENCE</scope>
    <source>
        <strain evidence="2">Hildebrandi</strain>
    </source>
</reference>
<proteinExistence type="predicted"/>
<dbReference type="AlphaFoldDB" id="A0A9K3M6F9"/>
<comment type="caution">
    <text evidence="2">The sequence shown here is derived from an EMBL/GenBank/DDBJ whole genome shotgun (WGS) entry which is preliminary data.</text>
</comment>
<evidence type="ECO:0000313" key="2">
    <source>
        <dbReference type="EMBL" id="KAG7374867.1"/>
    </source>
</evidence>
<reference evidence="2" key="2">
    <citation type="submission" date="2021-04" db="EMBL/GenBank/DDBJ databases">
        <authorList>
            <person name="Podell S."/>
        </authorList>
    </citation>
    <scope>NUCLEOTIDE SEQUENCE</scope>
    <source>
        <strain evidence="2">Hildebrandi</strain>
    </source>
</reference>
<gene>
    <name evidence="2" type="ORF">IV203_013962</name>
</gene>
<dbReference type="Proteomes" id="UP000693970">
    <property type="component" value="Unassembled WGS sequence"/>
</dbReference>
<evidence type="ECO:0000313" key="3">
    <source>
        <dbReference type="Proteomes" id="UP000693970"/>
    </source>
</evidence>
<feature type="region of interest" description="Disordered" evidence="1">
    <location>
        <begin position="300"/>
        <end position="340"/>
    </location>
</feature>
<sequence length="340" mass="38677">MEKIVCLDTDQNAWNIDGSASDRPPYQSSWIREWEEATDQARGYCSYVGCKNMAVDGGHVWISRLKSVYIAPICKKCNYYENTRRQQGSKSKIRRGTTLLQRPYTSDMLNAPRRISSCVQSRNCQECGQSISGAPKNHLFCSDCFMSEIPRVVTHPTSPARRCQGCSSDISDRPPTHQLCYDCFQRSESIDSNRSAKRQRRQCECCGGKCISCSPPKYMAIPPVVAHPSSPTRRCQSCRSDISDRPPSHQLCYDCFQRSESRVTNVSANRHRRRCECCGECISDSPPNHTMCYDCFKKDEPDEDESDEDESDEDESDEGEPDENESDEDESDENESYESD</sequence>
<dbReference type="EMBL" id="JAGRRH010000001">
    <property type="protein sequence ID" value="KAG7374867.1"/>
    <property type="molecule type" value="Genomic_DNA"/>
</dbReference>
<feature type="compositionally biased region" description="Acidic residues" evidence="1">
    <location>
        <begin position="301"/>
        <end position="340"/>
    </location>
</feature>
<accession>A0A9K3M6F9</accession>
<organism evidence="2 3">
    <name type="scientific">Nitzschia inconspicua</name>
    <dbReference type="NCBI Taxonomy" id="303405"/>
    <lineage>
        <taxon>Eukaryota</taxon>
        <taxon>Sar</taxon>
        <taxon>Stramenopiles</taxon>
        <taxon>Ochrophyta</taxon>
        <taxon>Bacillariophyta</taxon>
        <taxon>Bacillariophyceae</taxon>
        <taxon>Bacillariophycidae</taxon>
        <taxon>Bacillariales</taxon>
        <taxon>Bacillariaceae</taxon>
        <taxon>Nitzschia</taxon>
    </lineage>
</organism>
<name>A0A9K3M6F9_9STRA</name>